<comment type="caution">
    <text evidence="2">The sequence shown here is derived from an EMBL/GenBank/DDBJ whole genome shotgun (WGS) entry which is preliminary data.</text>
</comment>
<organism evidence="2 3">
    <name type="scientific">[Myrmecia] bisecta</name>
    <dbReference type="NCBI Taxonomy" id="41462"/>
    <lineage>
        <taxon>Eukaryota</taxon>
        <taxon>Viridiplantae</taxon>
        <taxon>Chlorophyta</taxon>
        <taxon>core chlorophytes</taxon>
        <taxon>Trebouxiophyceae</taxon>
        <taxon>Trebouxiales</taxon>
        <taxon>Trebouxiaceae</taxon>
        <taxon>Myrmecia</taxon>
    </lineage>
</organism>
<protein>
    <submittedName>
        <fullName evidence="2">Uncharacterized protein</fullName>
    </submittedName>
</protein>
<gene>
    <name evidence="2" type="ORF">WJX72_003253</name>
</gene>
<evidence type="ECO:0000313" key="3">
    <source>
        <dbReference type="Proteomes" id="UP001489004"/>
    </source>
</evidence>
<accession>A0AAW1PWB6</accession>
<name>A0AAW1PWB6_9CHLO</name>
<evidence type="ECO:0000313" key="2">
    <source>
        <dbReference type="EMBL" id="KAK9812761.1"/>
    </source>
</evidence>
<reference evidence="2 3" key="1">
    <citation type="journal article" date="2024" name="Nat. Commun.">
        <title>Phylogenomics reveals the evolutionary origins of lichenization in chlorophyte algae.</title>
        <authorList>
            <person name="Puginier C."/>
            <person name="Libourel C."/>
            <person name="Otte J."/>
            <person name="Skaloud P."/>
            <person name="Haon M."/>
            <person name="Grisel S."/>
            <person name="Petersen M."/>
            <person name="Berrin J.G."/>
            <person name="Delaux P.M."/>
            <person name="Dal Grande F."/>
            <person name="Keller J."/>
        </authorList>
    </citation>
    <scope>NUCLEOTIDE SEQUENCE [LARGE SCALE GENOMIC DNA]</scope>
    <source>
        <strain evidence="2 3">SAG 2043</strain>
    </source>
</reference>
<proteinExistence type="predicted"/>
<dbReference type="AlphaFoldDB" id="A0AAW1PWB6"/>
<dbReference type="Proteomes" id="UP001489004">
    <property type="component" value="Unassembled WGS sequence"/>
</dbReference>
<sequence>MFLQKYVTEAEMMMGNIRLEIEWQLFKNNLLRSGDEFRDPEYRSKMDKFLSNITRTNLADMPRWSLEYKESIEEAVNMAEDIMQKQRDEMKRDYEAVISGLRQRQGFRELQEYRDGEMKAFTSKSQQRLENNISRFNEFFQKKLGECVDSEQLQESESCDSEPDSRHTQDDLDYADSFLASDDEEQEDFLPGLKKIVANKGRPTSSTSSTSS</sequence>
<feature type="compositionally biased region" description="Acidic residues" evidence="1">
    <location>
        <begin position="151"/>
        <end position="162"/>
    </location>
</feature>
<keyword evidence="3" id="KW-1185">Reference proteome</keyword>
<dbReference type="EMBL" id="JALJOR010000008">
    <property type="protein sequence ID" value="KAK9812761.1"/>
    <property type="molecule type" value="Genomic_DNA"/>
</dbReference>
<feature type="region of interest" description="Disordered" evidence="1">
    <location>
        <begin position="151"/>
        <end position="173"/>
    </location>
</feature>
<evidence type="ECO:0000256" key="1">
    <source>
        <dbReference type="SAM" id="MobiDB-lite"/>
    </source>
</evidence>